<evidence type="ECO:0008006" key="2">
    <source>
        <dbReference type="Google" id="ProtNLM"/>
    </source>
</evidence>
<evidence type="ECO:0000313" key="1">
    <source>
        <dbReference type="EMBL" id="CAE0462050.1"/>
    </source>
</evidence>
<dbReference type="InterPro" id="IPR052517">
    <property type="entry name" value="GlcG_carb_metab_protein"/>
</dbReference>
<dbReference type="Gene3D" id="3.30.450.150">
    <property type="entry name" value="Haem-degrading domain"/>
    <property type="match status" value="1"/>
</dbReference>
<sequence length="203" mass="20961">MGQDLSAKLIACFKPPSEISATTKTSNNAMSGFNTTKSLTLAVADEIATLAIEVAKKNSFNPVAICVMDPSGHEIVTKRMDGCPAMVYPKISHAKANTCVSTKSSSRAYGAKYLKGADGGEVGPSTFARVINQISIVGGDMAAFQGGIIVKEKSSGDIVGSVGVSGAAGDEDEFCALEGVKQCSMAMELSTVPDNHSCKTAKL</sequence>
<dbReference type="PANTHER" id="PTHR34309:SF10">
    <property type="entry name" value="SLR1406 PROTEIN"/>
    <property type="match status" value="1"/>
</dbReference>
<protein>
    <recommendedName>
        <fullName evidence="2">Heme-binding protein</fullName>
    </recommendedName>
</protein>
<dbReference type="AlphaFoldDB" id="A0A7S3V7N3"/>
<proteinExistence type="predicted"/>
<dbReference type="SUPFAM" id="SSF143744">
    <property type="entry name" value="GlcG-like"/>
    <property type="match status" value="1"/>
</dbReference>
<dbReference type="PANTHER" id="PTHR34309">
    <property type="entry name" value="SLR1406 PROTEIN"/>
    <property type="match status" value="1"/>
</dbReference>
<reference evidence="1" key="1">
    <citation type="submission" date="2021-01" db="EMBL/GenBank/DDBJ databases">
        <authorList>
            <person name="Corre E."/>
            <person name="Pelletier E."/>
            <person name="Niang G."/>
            <person name="Scheremetjew M."/>
            <person name="Finn R."/>
            <person name="Kale V."/>
            <person name="Holt S."/>
            <person name="Cochrane G."/>
            <person name="Meng A."/>
            <person name="Brown T."/>
            <person name="Cohen L."/>
        </authorList>
    </citation>
    <scope>NUCLEOTIDE SEQUENCE</scope>
    <source>
        <strain evidence="1">MM31A-1</strain>
    </source>
</reference>
<gene>
    <name evidence="1" type="ORF">CDEB00056_LOCUS6891</name>
</gene>
<dbReference type="Pfam" id="PF03928">
    <property type="entry name" value="HbpS-like"/>
    <property type="match status" value="1"/>
</dbReference>
<dbReference type="EMBL" id="HBIO01009000">
    <property type="protein sequence ID" value="CAE0462050.1"/>
    <property type="molecule type" value="Transcribed_RNA"/>
</dbReference>
<dbReference type="InterPro" id="IPR038084">
    <property type="entry name" value="PduO/GlcC-like_sf"/>
</dbReference>
<name>A0A7S3V7N3_9STRA</name>
<dbReference type="InterPro" id="IPR005624">
    <property type="entry name" value="PduO/GlcC-like"/>
</dbReference>
<accession>A0A7S3V7N3</accession>
<organism evidence="1">
    <name type="scientific">Chaetoceros debilis</name>
    <dbReference type="NCBI Taxonomy" id="122233"/>
    <lineage>
        <taxon>Eukaryota</taxon>
        <taxon>Sar</taxon>
        <taxon>Stramenopiles</taxon>
        <taxon>Ochrophyta</taxon>
        <taxon>Bacillariophyta</taxon>
        <taxon>Coscinodiscophyceae</taxon>
        <taxon>Chaetocerotophycidae</taxon>
        <taxon>Chaetocerotales</taxon>
        <taxon>Chaetocerotaceae</taxon>
        <taxon>Chaetoceros</taxon>
    </lineage>
</organism>